<proteinExistence type="predicted"/>
<evidence type="ECO:0000313" key="3">
    <source>
        <dbReference type="Proteomes" id="UP000028341"/>
    </source>
</evidence>
<reference evidence="2 3" key="1">
    <citation type="submission" date="2014-02" db="EMBL/GenBank/DDBJ databases">
        <title>The genome announcement of Streptomyces toyocaensis NRRL15009.</title>
        <authorList>
            <person name="Hong H.-J."/>
            <person name="Kwun M.J."/>
        </authorList>
    </citation>
    <scope>NUCLEOTIDE SEQUENCE [LARGE SCALE GENOMIC DNA]</scope>
    <source>
        <strain evidence="2 3">NRRL 15009</strain>
    </source>
</reference>
<keyword evidence="1" id="KW-0732">Signal</keyword>
<sequence length="159" mass="15225">MRGKRFGTGVSLAAGALAVCGLAFAPTAAAVAPGAATVNADCGSWGGGEATLTATQNGTSATVTLNTSAVTAPVALGKDSLVSELTMVKAGGGTTVLKGTKNPAMATGDALEVGPLSGTVASGDSLEAFGGTLKVTAFGFITITCTATAPQAPGPFVFD</sequence>
<name>A0A081XPZ1_STRTO</name>
<protein>
    <recommendedName>
        <fullName evidence="4">Lipoprotein</fullName>
    </recommendedName>
</protein>
<organism evidence="2 3">
    <name type="scientific">Streptomyces toyocaensis</name>
    <dbReference type="NCBI Taxonomy" id="55952"/>
    <lineage>
        <taxon>Bacteria</taxon>
        <taxon>Bacillati</taxon>
        <taxon>Actinomycetota</taxon>
        <taxon>Actinomycetes</taxon>
        <taxon>Kitasatosporales</taxon>
        <taxon>Streptomycetaceae</taxon>
        <taxon>Streptomyces</taxon>
    </lineage>
</organism>
<dbReference type="OrthoDB" id="4350624at2"/>
<dbReference type="STRING" id="55952.BU52_19010"/>
<accession>A0A081XPZ1</accession>
<dbReference type="RefSeq" id="WP_037935718.1">
    <property type="nucleotide sequence ID" value="NZ_JBFADL010000010.1"/>
</dbReference>
<dbReference type="EMBL" id="JFCB01000016">
    <property type="protein sequence ID" value="KES05614.1"/>
    <property type="molecule type" value="Genomic_DNA"/>
</dbReference>
<evidence type="ECO:0000256" key="1">
    <source>
        <dbReference type="SAM" id="SignalP"/>
    </source>
</evidence>
<comment type="caution">
    <text evidence="2">The sequence shown here is derived from an EMBL/GenBank/DDBJ whole genome shotgun (WGS) entry which is preliminary data.</text>
</comment>
<gene>
    <name evidence="2" type="ORF">BU52_19010</name>
</gene>
<evidence type="ECO:0008006" key="4">
    <source>
        <dbReference type="Google" id="ProtNLM"/>
    </source>
</evidence>
<evidence type="ECO:0000313" key="2">
    <source>
        <dbReference type="EMBL" id="KES05614.1"/>
    </source>
</evidence>
<dbReference type="Proteomes" id="UP000028341">
    <property type="component" value="Unassembled WGS sequence"/>
</dbReference>
<feature type="signal peptide" evidence="1">
    <location>
        <begin position="1"/>
        <end position="25"/>
    </location>
</feature>
<keyword evidence="3" id="KW-1185">Reference proteome</keyword>
<feature type="chain" id="PRO_5038901382" description="Lipoprotein" evidence="1">
    <location>
        <begin position="26"/>
        <end position="159"/>
    </location>
</feature>
<dbReference type="AlphaFoldDB" id="A0A081XPZ1"/>
<dbReference type="eggNOG" id="ENOG50342RA">
    <property type="taxonomic scope" value="Bacteria"/>
</dbReference>